<feature type="transmembrane region" description="Helical" evidence="6">
    <location>
        <begin position="188"/>
        <end position="207"/>
    </location>
</feature>
<keyword evidence="5 6" id="KW-0472">Membrane</keyword>
<feature type="transmembrane region" description="Helical" evidence="6">
    <location>
        <begin position="248"/>
        <end position="272"/>
    </location>
</feature>
<comment type="caution">
    <text evidence="7">The sequence shown here is derived from an EMBL/GenBank/DDBJ whole genome shotgun (WGS) entry which is preliminary data.</text>
</comment>
<gene>
    <name evidence="7" type="ORF">HMPREF9135_0781</name>
</gene>
<accession>U2QC54</accession>
<dbReference type="GO" id="GO:0016020">
    <property type="term" value="C:membrane"/>
    <property type="evidence" value="ECO:0007669"/>
    <property type="project" value="UniProtKB-SubCell"/>
</dbReference>
<comment type="subcellular location">
    <subcellularLocation>
        <location evidence="1">Membrane</location>
        <topology evidence="1">Multi-pass membrane protein</topology>
    </subcellularLocation>
</comment>
<feature type="transmembrane region" description="Helical" evidence="6">
    <location>
        <begin position="322"/>
        <end position="340"/>
    </location>
</feature>
<evidence type="ECO:0000313" key="8">
    <source>
        <dbReference type="Proteomes" id="UP000016648"/>
    </source>
</evidence>
<feature type="transmembrane region" description="Helical" evidence="6">
    <location>
        <begin position="391"/>
        <end position="412"/>
    </location>
</feature>
<feature type="transmembrane region" description="Helical" evidence="6">
    <location>
        <begin position="60"/>
        <end position="77"/>
    </location>
</feature>
<evidence type="ECO:0000256" key="1">
    <source>
        <dbReference type="ARBA" id="ARBA00004141"/>
    </source>
</evidence>
<evidence type="ECO:0000256" key="5">
    <source>
        <dbReference type="ARBA" id="ARBA00023136"/>
    </source>
</evidence>
<dbReference type="PATRIC" id="fig|1115809.3.peg.1788"/>
<reference evidence="7 8" key="1">
    <citation type="submission" date="2013-08" db="EMBL/GenBank/DDBJ databases">
        <authorList>
            <person name="Durkin A.S."/>
            <person name="Haft D.R."/>
            <person name="McCorrison J."/>
            <person name="Torralba M."/>
            <person name="Gillis M."/>
            <person name="Haft D.H."/>
            <person name="Methe B."/>
            <person name="Sutton G."/>
            <person name="Nelson K.E."/>
        </authorList>
    </citation>
    <scope>NUCLEOTIDE SEQUENCE [LARGE SCALE GENOMIC DNA]</scope>
    <source>
        <strain evidence="7 8">F0067</strain>
    </source>
</reference>
<feature type="transmembrane region" description="Helical" evidence="6">
    <location>
        <begin position="418"/>
        <end position="439"/>
    </location>
</feature>
<keyword evidence="4 6" id="KW-1133">Transmembrane helix</keyword>
<dbReference type="Proteomes" id="UP000016648">
    <property type="component" value="Unassembled WGS sequence"/>
</dbReference>
<dbReference type="PANTHER" id="PTHR12778:SF10">
    <property type="entry name" value="MAJOR FACILITATOR SUPERFAMILY DOMAIN-CONTAINING PROTEIN 3"/>
    <property type="match status" value="1"/>
</dbReference>
<evidence type="ECO:0000256" key="2">
    <source>
        <dbReference type="ARBA" id="ARBA00022448"/>
    </source>
</evidence>
<dbReference type="InterPro" id="IPR004752">
    <property type="entry name" value="AmpG_permease/AT-1"/>
</dbReference>
<feature type="transmembrane region" description="Helical" evidence="6">
    <location>
        <begin position="346"/>
        <end position="370"/>
    </location>
</feature>
<sequence>MPKGTCHKPSNALSFQHMLAKLRHKYWIPSLYFAEGLPYIAITLVALVFYKQMGLGNAEITFYTAWLYLPWIVRPLWAPFLQLAYSKRWWVSAMQLLMGAGLGGVAFTIPSPLWLQGSLFFFWATAFAAATHENMTDGLYSDAIPCRRTDLFLGCRAILRQLASMLGQGLLIMLAGNLQVIYRNSISYSWSITFYSLAGVMLALWLWNHFILPNSRQGESRFHATAPTILWNQTLATVKSFLRGPSGYLLGLLVLYRMADGFLSKVGMLFLIDAAHNGGLGLSPQEYGFAQGTLGVLALATGGMVCCIYLKRHQNSPELWELNATTVVPSATYIFLSYTLPDSLIVTSLCIAFAQFCLGFGTFYFIIQLIHTWDGELYFTTEHNESCPSRYTISRSILPLALMIPSFFTGFLEELVGYRAFFIIAFLVSTLIFLITSFLQIGRKA</sequence>
<keyword evidence="2" id="KW-0813">Transport</keyword>
<protein>
    <submittedName>
        <fullName evidence="7">Putative membrane protein</fullName>
    </submittedName>
</protein>
<keyword evidence="3 6" id="KW-0812">Transmembrane</keyword>
<dbReference type="SUPFAM" id="SSF103473">
    <property type="entry name" value="MFS general substrate transporter"/>
    <property type="match status" value="1"/>
</dbReference>
<name>U2QC54_9BACT</name>
<evidence type="ECO:0000313" key="7">
    <source>
        <dbReference type="EMBL" id="ERK38893.1"/>
    </source>
</evidence>
<dbReference type="EMBL" id="AWEY01000032">
    <property type="protein sequence ID" value="ERK38893.1"/>
    <property type="molecule type" value="Genomic_DNA"/>
</dbReference>
<evidence type="ECO:0000256" key="4">
    <source>
        <dbReference type="ARBA" id="ARBA00022989"/>
    </source>
</evidence>
<evidence type="ECO:0000256" key="3">
    <source>
        <dbReference type="ARBA" id="ARBA00022692"/>
    </source>
</evidence>
<feature type="transmembrane region" description="Helical" evidence="6">
    <location>
        <begin position="89"/>
        <end position="107"/>
    </location>
</feature>
<dbReference type="PANTHER" id="PTHR12778">
    <property type="entry name" value="SOLUTE CARRIER FAMILY 33 ACETYL-COA TRANSPORTER -RELATED"/>
    <property type="match status" value="1"/>
</dbReference>
<organism evidence="7 8">
    <name type="scientific">Segatella baroniae F0067</name>
    <dbReference type="NCBI Taxonomy" id="1115809"/>
    <lineage>
        <taxon>Bacteria</taxon>
        <taxon>Pseudomonadati</taxon>
        <taxon>Bacteroidota</taxon>
        <taxon>Bacteroidia</taxon>
        <taxon>Bacteroidales</taxon>
        <taxon>Prevotellaceae</taxon>
        <taxon>Segatella</taxon>
    </lineage>
</organism>
<keyword evidence="8" id="KW-1185">Reference proteome</keyword>
<feature type="transmembrane region" description="Helical" evidence="6">
    <location>
        <begin position="292"/>
        <end position="310"/>
    </location>
</feature>
<dbReference type="Gene3D" id="1.20.1250.20">
    <property type="entry name" value="MFS general substrate transporter like domains"/>
    <property type="match status" value="1"/>
</dbReference>
<feature type="transmembrane region" description="Helical" evidence="6">
    <location>
        <begin position="162"/>
        <end position="182"/>
    </location>
</feature>
<feature type="transmembrane region" description="Helical" evidence="6">
    <location>
        <begin position="26"/>
        <end position="48"/>
    </location>
</feature>
<dbReference type="InterPro" id="IPR036259">
    <property type="entry name" value="MFS_trans_sf"/>
</dbReference>
<dbReference type="AlphaFoldDB" id="U2QC54"/>
<evidence type="ECO:0000256" key="6">
    <source>
        <dbReference type="SAM" id="Phobius"/>
    </source>
</evidence>
<proteinExistence type="predicted"/>